<dbReference type="PROSITE" id="PS50109">
    <property type="entry name" value="HIS_KIN"/>
    <property type="match status" value="1"/>
</dbReference>
<evidence type="ECO:0000256" key="11">
    <source>
        <dbReference type="ARBA" id="ARBA00023136"/>
    </source>
</evidence>
<dbReference type="SMART" id="SM00388">
    <property type="entry name" value="HisKA"/>
    <property type="match status" value="1"/>
</dbReference>
<keyword evidence="6" id="KW-0808">Transferase</keyword>
<feature type="domain" description="Histidine kinase" evidence="15">
    <location>
        <begin position="316"/>
        <end position="539"/>
    </location>
</feature>
<dbReference type="InterPro" id="IPR003594">
    <property type="entry name" value="HATPase_dom"/>
</dbReference>
<dbReference type="PANTHER" id="PTHR43047">
    <property type="entry name" value="TWO-COMPONENT HISTIDINE PROTEIN KINASE"/>
    <property type="match status" value="1"/>
</dbReference>
<dbReference type="InterPro" id="IPR006189">
    <property type="entry name" value="CHASE_dom"/>
</dbReference>
<dbReference type="PANTHER" id="PTHR43047:SF72">
    <property type="entry name" value="OSMOSENSING HISTIDINE PROTEIN KINASE SLN1"/>
    <property type="match status" value="1"/>
</dbReference>
<evidence type="ECO:0000256" key="10">
    <source>
        <dbReference type="ARBA" id="ARBA00023012"/>
    </source>
</evidence>
<dbReference type="SMART" id="SM01079">
    <property type="entry name" value="CHASE"/>
    <property type="match status" value="1"/>
</dbReference>
<keyword evidence="5 13" id="KW-0597">Phosphoprotein</keyword>
<evidence type="ECO:0000313" key="19">
    <source>
        <dbReference type="Proteomes" id="UP001470752"/>
    </source>
</evidence>
<evidence type="ECO:0000313" key="18">
    <source>
        <dbReference type="EMBL" id="MEQ2412167.1"/>
    </source>
</evidence>
<protein>
    <recommendedName>
        <fullName evidence="4">Stage 0 sporulation protein A homolog</fullName>
        <ecNumber evidence="3">2.7.13.3</ecNumber>
    </recommendedName>
</protein>
<dbReference type="Proteomes" id="UP001470752">
    <property type="component" value="Unassembled WGS sequence"/>
</dbReference>
<dbReference type="InterPro" id="IPR042240">
    <property type="entry name" value="CHASE_sf"/>
</dbReference>
<dbReference type="InterPro" id="IPR001789">
    <property type="entry name" value="Sig_transdc_resp-reg_receiver"/>
</dbReference>
<evidence type="ECO:0000256" key="13">
    <source>
        <dbReference type="PROSITE-ProRule" id="PRU00169"/>
    </source>
</evidence>
<evidence type="ECO:0000256" key="6">
    <source>
        <dbReference type="ARBA" id="ARBA00022679"/>
    </source>
</evidence>
<evidence type="ECO:0000256" key="2">
    <source>
        <dbReference type="ARBA" id="ARBA00004370"/>
    </source>
</evidence>
<feature type="modified residue" description="4-aspartylphosphate" evidence="13">
    <location>
        <position position="616"/>
    </location>
</feature>
<keyword evidence="9 14" id="KW-1133">Transmembrane helix</keyword>
<keyword evidence="7 14" id="KW-0812">Transmembrane</keyword>
<dbReference type="PRINTS" id="PR00344">
    <property type="entry name" value="BCTRLSENSOR"/>
</dbReference>
<dbReference type="InterPro" id="IPR036097">
    <property type="entry name" value="HisK_dim/P_sf"/>
</dbReference>
<keyword evidence="19" id="KW-1185">Reference proteome</keyword>
<proteinExistence type="predicted"/>
<evidence type="ECO:0000256" key="4">
    <source>
        <dbReference type="ARBA" id="ARBA00018672"/>
    </source>
</evidence>
<dbReference type="Gene3D" id="1.10.287.130">
    <property type="match status" value="1"/>
</dbReference>
<comment type="caution">
    <text evidence="18">The sequence shown here is derived from an EMBL/GenBank/DDBJ whole genome shotgun (WGS) entry which is preliminary data.</text>
</comment>
<evidence type="ECO:0000256" key="7">
    <source>
        <dbReference type="ARBA" id="ARBA00022692"/>
    </source>
</evidence>
<dbReference type="SUPFAM" id="SSF55874">
    <property type="entry name" value="ATPase domain of HSP90 chaperone/DNA topoisomerase II/histidine kinase"/>
    <property type="match status" value="1"/>
</dbReference>
<evidence type="ECO:0000256" key="5">
    <source>
        <dbReference type="ARBA" id="ARBA00022553"/>
    </source>
</evidence>
<keyword evidence="8" id="KW-0418">Kinase</keyword>
<dbReference type="CDD" id="cd00082">
    <property type="entry name" value="HisKA"/>
    <property type="match status" value="1"/>
</dbReference>
<gene>
    <name evidence="18" type="ORF">AAAX94_03835</name>
</gene>
<evidence type="ECO:0000256" key="9">
    <source>
        <dbReference type="ARBA" id="ARBA00022989"/>
    </source>
</evidence>
<feature type="domain" description="Response regulatory" evidence="16">
    <location>
        <begin position="564"/>
        <end position="684"/>
    </location>
</feature>
<feature type="transmembrane region" description="Helical" evidence="14">
    <location>
        <begin position="261"/>
        <end position="280"/>
    </location>
</feature>
<name>A0ABV1CIG2_9FIRM</name>
<keyword evidence="18" id="KW-0547">Nucleotide-binding</keyword>
<evidence type="ECO:0000256" key="1">
    <source>
        <dbReference type="ARBA" id="ARBA00000085"/>
    </source>
</evidence>
<dbReference type="Gene3D" id="3.30.450.350">
    <property type="entry name" value="CHASE domain"/>
    <property type="match status" value="1"/>
</dbReference>
<dbReference type="InterPro" id="IPR005467">
    <property type="entry name" value="His_kinase_dom"/>
</dbReference>
<dbReference type="Gene3D" id="3.30.565.10">
    <property type="entry name" value="Histidine kinase-like ATPase, C-terminal domain"/>
    <property type="match status" value="1"/>
</dbReference>
<comment type="catalytic activity">
    <reaction evidence="1">
        <text>ATP + protein L-histidine = ADP + protein N-phospho-L-histidine.</text>
        <dbReference type="EC" id="2.7.13.3"/>
    </reaction>
</comment>
<dbReference type="RefSeq" id="WP_349082630.1">
    <property type="nucleotide sequence ID" value="NZ_JBBNFW010000111.1"/>
</dbReference>
<dbReference type="InterPro" id="IPR011006">
    <property type="entry name" value="CheY-like_superfamily"/>
</dbReference>
<dbReference type="SMART" id="SM00448">
    <property type="entry name" value="REC"/>
    <property type="match status" value="1"/>
</dbReference>
<dbReference type="GO" id="GO:0005524">
    <property type="term" value="F:ATP binding"/>
    <property type="evidence" value="ECO:0007669"/>
    <property type="project" value="UniProtKB-KW"/>
</dbReference>
<keyword evidence="11 14" id="KW-0472">Membrane</keyword>
<dbReference type="InterPro" id="IPR036890">
    <property type="entry name" value="HATPase_C_sf"/>
</dbReference>
<evidence type="ECO:0000256" key="8">
    <source>
        <dbReference type="ARBA" id="ARBA00022777"/>
    </source>
</evidence>
<dbReference type="Pfam" id="PF02518">
    <property type="entry name" value="HATPase_c"/>
    <property type="match status" value="1"/>
</dbReference>
<evidence type="ECO:0000256" key="3">
    <source>
        <dbReference type="ARBA" id="ARBA00012438"/>
    </source>
</evidence>
<dbReference type="InterPro" id="IPR003661">
    <property type="entry name" value="HisK_dim/P_dom"/>
</dbReference>
<evidence type="ECO:0000259" key="15">
    <source>
        <dbReference type="PROSITE" id="PS50109"/>
    </source>
</evidence>
<feature type="transmembrane region" description="Helical" evidence="14">
    <location>
        <begin position="12"/>
        <end position="32"/>
    </location>
</feature>
<reference evidence="18 19" key="1">
    <citation type="submission" date="2024-04" db="EMBL/GenBank/DDBJ databases">
        <title>Human intestinal bacterial collection.</title>
        <authorList>
            <person name="Pauvert C."/>
            <person name="Hitch T.C.A."/>
            <person name="Clavel T."/>
        </authorList>
    </citation>
    <scope>NUCLEOTIDE SEQUENCE [LARGE SCALE GENOMIC DNA]</scope>
    <source>
        <strain evidence="18 19">CLA-AA-H161</strain>
    </source>
</reference>
<dbReference type="Gene3D" id="3.40.50.2300">
    <property type="match status" value="1"/>
</dbReference>
<dbReference type="EMBL" id="JBBNFW010000111">
    <property type="protein sequence ID" value="MEQ2412167.1"/>
    <property type="molecule type" value="Genomic_DNA"/>
</dbReference>
<dbReference type="CDD" id="cd17546">
    <property type="entry name" value="REC_hyHK_CKI1_RcsC-like"/>
    <property type="match status" value="1"/>
</dbReference>
<comment type="subcellular location">
    <subcellularLocation>
        <location evidence="2">Membrane</location>
    </subcellularLocation>
</comment>
<dbReference type="InterPro" id="IPR004358">
    <property type="entry name" value="Sig_transdc_His_kin-like_C"/>
</dbReference>
<keyword evidence="10" id="KW-0902">Two-component regulatory system</keyword>
<organism evidence="18 19">
    <name type="scientific">Blautia acetigignens</name>
    <dbReference type="NCBI Taxonomy" id="2981783"/>
    <lineage>
        <taxon>Bacteria</taxon>
        <taxon>Bacillati</taxon>
        <taxon>Bacillota</taxon>
        <taxon>Clostridia</taxon>
        <taxon>Lachnospirales</taxon>
        <taxon>Lachnospiraceae</taxon>
        <taxon>Blautia</taxon>
    </lineage>
</organism>
<sequence>MNRKITPKTIRLHTVFAFLITFAVVMICAVILNQNQVKEEQMKAAFTAESTVNRIESQMNQYLVASDFMKNVVESGYVVTDNQFAQMATLLQDEEHVIEAFELAKDGLVSQVYPLEGNEEAIGLDMLTHPERRKEAQLAKESGQYTIAGPFELVQGGTGALLFDPIYMKDASGEETFWGFSLLVLNWDKFVDRLGLDSLENATNYHYRIWKHSMSTDQDVSIAQCDDLDLTSALEVACKVPNDTWYFEIAARNGWLSANTVLADFVIALAIAFLAGIGFWQFEQQRYKDRVYAREIEKSAAKARLANEAKTRFLFNMSHDIRTPMNAIIGFSELLEEHITEREKVADYIQKIKSSSEFLLSLINDILEMARIESGKASLNPAPVNSRKLLESLEAVFEPTMRKKDLQYTCRLNINHDYVICDETKVREILLNVLGNSVKYTPDGGQISLIVTEIPSPKADCVSTRVIVEDTGIGMSEKYLPHIFEEFTRERTSTESKVVGTGLGLPIVKALVELMEGTIQVESELGKGTRTTIELTFPTATKEQIDSLHIQLPSDEKSDFAGRRILLAEDNDLNAEIAMTILEENGFLAERAEDGQICVEMVKNAKDRYYSLILMDIQMPNMNGYDAAREIRRLDGEKARIPIIAMTANAFEEDKKKALAAGMNAHIAKPFDLQVLLKTMEQVLSK</sequence>
<dbReference type="Pfam" id="PF00072">
    <property type="entry name" value="Response_reg"/>
    <property type="match status" value="1"/>
</dbReference>
<feature type="domain" description="CHASE" evidence="17">
    <location>
        <begin position="109"/>
        <end position="199"/>
    </location>
</feature>
<dbReference type="PROSITE" id="PS50110">
    <property type="entry name" value="RESPONSE_REGULATORY"/>
    <property type="match status" value="1"/>
</dbReference>
<dbReference type="SMART" id="SM00387">
    <property type="entry name" value="HATPase_c"/>
    <property type="match status" value="1"/>
</dbReference>
<evidence type="ECO:0000256" key="14">
    <source>
        <dbReference type="SAM" id="Phobius"/>
    </source>
</evidence>
<dbReference type="SUPFAM" id="SSF52172">
    <property type="entry name" value="CheY-like"/>
    <property type="match status" value="1"/>
</dbReference>
<evidence type="ECO:0000256" key="12">
    <source>
        <dbReference type="ARBA" id="ARBA00024867"/>
    </source>
</evidence>
<dbReference type="Pfam" id="PF03924">
    <property type="entry name" value="CHASE"/>
    <property type="match status" value="1"/>
</dbReference>
<dbReference type="EC" id="2.7.13.3" evidence="3"/>
<evidence type="ECO:0000259" key="17">
    <source>
        <dbReference type="PROSITE" id="PS50839"/>
    </source>
</evidence>
<keyword evidence="18" id="KW-0067">ATP-binding</keyword>
<evidence type="ECO:0000259" key="16">
    <source>
        <dbReference type="PROSITE" id="PS50110"/>
    </source>
</evidence>
<accession>A0ABV1CIG2</accession>
<dbReference type="Pfam" id="PF00512">
    <property type="entry name" value="HisKA"/>
    <property type="match status" value="1"/>
</dbReference>
<dbReference type="SUPFAM" id="SSF47384">
    <property type="entry name" value="Homodimeric domain of signal transducing histidine kinase"/>
    <property type="match status" value="1"/>
</dbReference>
<comment type="function">
    <text evidence="12">May play the central regulatory role in sporulation. It may be an element of the effector pathway responsible for the activation of sporulation genes in response to nutritional stress. Spo0A may act in concert with spo0H (a sigma factor) to control the expression of some genes that are critical to the sporulation process.</text>
</comment>
<dbReference type="PROSITE" id="PS50839">
    <property type="entry name" value="CHASE"/>
    <property type="match status" value="1"/>
</dbReference>